<keyword evidence="3" id="KW-0813">Transport</keyword>
<dbReference type="Pfam" id="PF01497">
    <property type="entry name" value="Peripla_BP_2"/>
    <property type="match status" value="1"/>
</dbReference>
<dbReference type="InterPro" id="IPR033870">
    <property type="entry name" value="FatB"/>
</dbReference>
<evidence type="ECO:0000256" key="6">
    <source>
        <dbReference type="SAM" id="Coils"/>
    </source>
</evidence>
<dbReference type="SUPFAM" id="SSF53807">
    <property type="entry name" value="Helical backbone' metal receptor"/>
    <property type="match status" value="1"/>
</dbReference>
<dbReference type="Proteomes" id="UP000269689">
    <property type="component" value="Unassembled WGS sequence"/>
</dbReference>
<keyword evidence="10" id="KW-1185">Reference proteome</keyword>
<comment type="similarity">
    <text evidence="2">Belongs to the bacterial solute-binding protein 8 family.</text>
</comment>
<accession>A0A3N4UMQ5</accession>
<dbReference type="Gene3D" id="3.40.50.1980">
    <property type="entry name" value="Nitrogenase molybdenum iron protein domain"/>
    <property type="match status" value="2"/>
</dbReference>
<evidence type="ECO:0000256" key="2">
    <source>
        <dbReference type="ARBA" id="ARBA00008814"/>
    </source>
</evidence>
<name>A0A3N4UMQ5_9RHOB</name>
<dbReference type="CDD" id="cd01140">
    <property type="entry name" value="FatB"/>
    <property type="match status" value="1"/>
</dbReference>
<organism evidence="9 10">
    <name type="scientific">Pacificibacter maritimus</name>
    <dbReference type="NCBI Taxonomy" id="762213"/>
    <lineage>
        <taxon>Bacteria</taxon>
        <taxon>Pseudomonadati</taxon>
        <taxon>Pseudomonadota</taxon>
        <taxon>Alphaproteobacteria</taxon>
        <taxon>Rhodobacterales</taxon>
        <taxon>Roseobacteraceae</taxon>
        <taxon>Pacificibacter</taxon>
    </lineage>
</organism>
<comment type="subcellular location">
    <subcellularLocation>
        <location evidence="1">Cell envelope</location>
    </subcellularLocation>
</comment>
<dbReference type="PANTHER" id="PTHR30532:SF28">
    <property type="entry name" value="PETROBACTIN-BINDING PROTEIN YCLQ"/>
    <property type="match status" value="1"/>
</dbReference>
<evidence type="ECO:0000259" key="8">
    <source>
        <dbReference type="PROSITE" id="PS50983"/>
    </source>
</evidence>
<gene>
    <name evidence="9" type="ORF">EDD53_1014</name>
</gene>
<dbReference type="EMBL" id="RKQK01000001">
    <property type="protein sequence ID" value="RPE71882.1"/>
    <property type="molecule type" value="Genomic_DNA"/>
</dbReference>
<keyword evidence="4" id="KW-0406">Ion transport</keyword>
<feature type="chain" id="PRO_5018048227" evidence="7">
    <location>
        <begin position="20"/>
        <end position="300"/>
    </location>
</feature>
<dbReference type="GO" id="GO:1901678">
    <property type="term" value="P:iron coordination entity transport"/>
    <property type="evidence" value="ECO:0007669"/>
    <property type="project" value="UniProtKB-ARBA"/>
</dbReference>
<dbReference type="OrthoDB" id="63946at2"/>
<dbReference type="PANTHER" id="PTHR30532">
    <property type="entry name" value="IRON III DICITRATE-BINDING PERIPLASMIC PROTEIN"/>
    <property type="match status" value="1"/>
</dbReference>
<evidence type="ECO:0000313" key="9">
    <source>
        <dbReference type="EMBL" id="RPE71882.1"/>
    </source>
</evidence>
<sequence length="300" mass="31135">MKRTLAALALTAIPTFAFAQTVEVETATGPVEVATSPSTVVALDLAAVDTLSALGVDIAGLPSITPPAYMADVFASTSTVGTLFEPDFEALAVMGPDLIIAGGRSQAQVEPLSKIAPTIDMTLADEGLYDQAVSRVTSYGNIFGLEDKAEDLIAQLDTAIAEAKEAAKDQGDVLILLTNGGKVSAYGDDSRFGWLHNTLELEEAYPELSAQNHGEAISFEFIAEVNPDWIFVVDRGAAIGQDGEAAAVTLDNPLVAGTTAAKSDHIVYLDSAPLYLASGGVQSMLGTVNEVKSAMAPATN</sequence>
<keyword evidence="4" id="KW-0410">Iron transport</keyword>
<keyword evidence="6" id="KW-0175">Coiled coil</keyword>
<evidence type="ECO:0000256" key="3">
    <source>
        <dbReference type="ARBA" id="ARBA00022448"/>
    </source>
</evidence>
<dbReference type="RefSeq" id="WP_123792055.1">
    <property type="nucleotide sequence ID" value="NZ_RKQK01000001.1"/>
</dbReference>
<dbReference type="PROSITE" id="PS50983">
    <property type="entry name" value="FE_B12_PBP"/>
    <property type="match status" value="1"/>
</dbReference>
<evidence type="ECO:0000256" key="4">
    <source>
        <dbReference type="ARBA" id="ARBA00022496"/>
    </source>
</evidence>
<dbReference type="InterPro" id="IPR002491">
    <property type="entry name" value="ABC_transptr_periplasmic_BD"/>
</dbReference>
<feature type="domain" description="Fe/B12 periplasmic-binding" evidence="8">
    <location>
        <begin position="39"/>
        <end position="299"/>
    </location>
</feature>
<dbReference type="GO" id="GO:0030288">
    <property type="term" value="C:outer membrane-bounded periplasmic space"/>
    <property type="evidence" value="ECO:0007669"/>
    <property type="project" value="TreeGrafter"/>
</dbReference>
<proteinExistence type="inferred from homology"/>
<comment type="caution">
    <text evidence="9">The sequence shown here is derived from an EMBL/GenBank/DDBJ whole genome shotgun (WGS) entry which is preliminary data.</text>
</comment>
<keyword evidence="4" id="KW-0408">Iron</keyword>
<evidence type="ECO:0000313" key="10">
    <source>
        <dbReference type="Proteomes" id="UP000269689"/>
    </source>
</evidence>
<evidence type="ECO:0000256" key="5">
    <source>
        <dbReference type="ARBA" id="ARBA00022729"/>
    </source>
</evidence>
<evidence type="ECO:0000256" key="7">
    <source>
        <dbReference type="SAM" id="SignalP"/>
    </source>
</evidence>
<dbReference type="InterPro" id="IPR051313">
    <property type="entry name" value="Bact_iron-sidero_bind"/>
</dbReference>
<feature type="signal peptide" evidence="7">
    <location>
        <begin position="1"/>
        <end position="19"/>
    </location>
</feature>
<keyword evidence="5 7" id="KW-0732">Signal</keyword>
<evidence type="ECO:0000256" key="1">
    <source>
        <dbReference type="ARBA" id="ARBA00004196"/>
    </source>
</evidence>
<dbReference type="AlphaFoldDB" id="A0A3N4UMQ5"/>
<feature type="coiled-coil region" evidence="6">
    <location>
        <begin position="142"/>
        <end position="169"/>
    </location>
</feature>
<reference evidence="9 10" key="1">
    <citation type="submission" date="2018-11" db="EMBL/GenBank/DDBJ databases">
        <title>Genomic Encyclopedia of Type Strains, Phase IV (KMG-IV): sequencing the most valuable type-strain genomes for metagenomic binning, comparative biology and taxonomic classification.</title>
        <authorList>
            <person name="Goeker M."/>
        </authorList>
    </citation>
    <scope>NUCLEOTIDE SEQUENCE [LARGE SCALE GENOMIC DNA]</scope>
    <source>
        <strain evidence="9 10">DSM 104731</strain>
    </source>
</reference>
<protein>
    <submittedName>
        <fullName evidence="9">Iron complex transport system substrate-binding protein</fullName>
    </submittedName>
</protein>